<comment type="similarity">
    <text evidence="3">Belongs to the PSMG2 family.</text>
</comment>
<dbReference type="Proteomes" id="UP000613740">
    <property type="component" value="Unassembled WGS sequence"/>
</dbReference>
<keyword evidence="2" id="KW-0143">Chaperone</keyword>
<keyword evidence="5" id="KW-1185">Reference proteome</keyword>
<dbReference type="GO" id="GO:0005829">
    <property type="term" value="C:cytosol"/>
    <property type="evidence" value="ECO:0007669"/>
    <property type="project" value="TreeGrafter"/>
</dbReference>
<proteinExistence type="inferred from homology"/>
<dbReference type="PANTHER" id="PTHR12970">
    <property type="entry name" value="PROTEASOME ASSEMBLY CHAPERONE 2"/>
    <property type="match status" value="1"/>
</dbReference>
<dbReference type="PANTHER" id="PTHR12970:SF1">
    <property type="entry name" value="PROTEASOME ASSEMBLY CHAPERONE 2"/>
    <property type="match status" value="1"/>
</dbReference>
<dbReference type="InterPro" id="IPR038389">
    <property type="entry name" value="PSMG2_sf"/>
</dbReference>
<dbReference type="AlphaFoldDB" id="A0A835SWJ6"/>
<dbReference type="GO" id="GO:0005634">
    <property type="term" value="C:nucleus"/>
    <property type="evidence" value="ECO:0007669"/>
    <property type="project" value="TreeGrafter"/>
</dbReference>
<evidence type="ECO:0000256" key="1">
    <source>
        <dbReference type="ARBA" id="ARBA00019186"/>
    </source>
</evidence>
<dbReference type="GO" id="GO:0043248">
    <property type="term" value="P:proteasome assembly"/>
    <property type="evidence" value="ECO:0007669"/>
    <property type="project" value="TreeGrafter"/>
</dbReference>
<name>A0A835SWJ6_9CHLO</name>
<sequence length="326" mass="33296">MHCSPSAQEALRGAFVVLPAVTYANVGELALDVLVTSLAPVTALGPLESANCLPVVGNDAFDQEASASTSNIDGGAISSSRAAGIGVMTTALELFAIPGSQPPLVFLQQRAPAALGRQAAFAEELVTWLRQRGAAGVVVLTGLDAQLRRDRQLDSSPFRFLTSSEHLRSACAAASALHAATAPPPLDPYTYAAGDLGGGLGDAAAASSAALAAAPLAELEPELRAEELQLHHSLPPWPLLSEADRQGLPYALLGCFAAEGDNAGEGVALAAHAVRLLEALAGGGSEGKGEGDAGARLHAAAREAGALRTPRSWVGLYGRSFPQEIF</sequence>
<evidence type="ECO:0000256" key="2">
    <source>
        <dbReference type="ARBA" id="ARBA00023186"/>
    </source>
</evidence>
<reference evidence="4" key="1">
    <citation type="journal article" date="2020" name="bioRxiv">
        <title>Comparative genomics of Chlamydomonas.</title>
        <authorList>
            <person name="Craig R.J."/>
            <person name="Hasan A.R."/>
            <person name="Ness R.W."/>
            <person name="Keightley P.D."/>
        </authorList>
    </citation>
    <scope>NUCLEOTIDE SEQUENCE</scope>
    <source>
        <strain evidence="4">CCAP 11/173</strain>
    </source>
</reference>
<evidence type="ECO:0000256" key="3">
    <source>
        <dbReference type="ARBA" id="ARBA00025745"/>
    </source>
</evidence>
<evidence type="ECO:0000313" key="5">
    <source>
        <dbReference type="Proteomes" id="UP000613740"/>
    </source>
</evidence>
<gene>
    <name evidence="4" type="ORF">HYH02_012253</name>
</gene>
<accession>A0A835SWJ6</accession>
<organism evidence="4 5">
    <name type="scientific">Chlamydomonas schloesseri</name>
    <dbReference type="NCBI Taxonomy" id="2026947"/>
    <lineage>
        <taxon>Eukaryota</taxon>
        <taxon>Viridiplantae</taxon>
        <taxon>Chlorophyta</taxon>
        <taxon>core chlorophytes</taxon>
        <taxon>Chlorophyceae</taxon>
        <taxon>CS clade</taxon>
        <taxon>Chlamydomonadales</taxon>
        <taxon>Chlamydomonadaceae</taxon>
        <taxon>Chlamydomonas</taxon>
    </lineage>
</organism>
<dbReference type="Pfam" id="PF09754">
    <property type="entry name" value="PAC2"/>
    <property type="match status" value="1"/>
</dbReference>
<dbReference type="InterPro" id="IPR016562">
    <property type="entry name" value="Proteasome_assmbl_chp_2_euk"/>
</dbReference>
<evidence type="ECO:0000313" key="4">
    <source>
        <dbReference type="EMBL" id="KAG2434423.1"/>
    </source>
</evidence>
<comment type="caution">
    <text evidence="4">The sequence shown here is derived from an EMBL/GenBank/DDBJ whole genome shotgun (WGS) entry which is preliminary data.</text>
</comment>
<dbReference type="InterPro" id="IPR019151">
    <property type="entry name" value="Proteasome_assmbl_chaperone_2"/>
</dbReference>
<dbReference type="Gene3D" id="3.40.50.10900">
    <property type="entry name" value="PAC-like subunit"/>
    <property type="match status" value="2"/>
</dbReference>
<protein>
    <recommendedName>
        <fullName evidence="1">Proteasome assembly chaperone 2</fullName>
    </recommendedName>
</protein>
<dbReference type="OrthoDB" id="10260712at2759"/>
<dbReference type="EMBL" id="JAEHOD010000057">
    <property type="protein sequence ID" value="KAG2434423.1"/>
    <property type="molecule type" value="Genomic_DNA"/>
</dbReference>